<dbReference type="Gene3D" id="3.40.50.1820">
    <property type="entry name" value="alpha/beta hydrolase"/>
    <property type="match status" value="1"/>
</dbReference>
<dbReference type="Gene3D" id="2.140.10.30">
    <property type="entry name" value="Dipeptidylpeptidase IV, N-terminal domain"/>
    <property type="match status" value="1"/>
</dbReference>
<dbReference type="InterPro" id="IPR050278">
    <property type="entry name" value="Serine_Prot_S9B/DPPIV"/>
</dbReference>
<evidence type="ECO:0000259" key="1">
    <source>
        <dbReference type="Pfam" id="PF00326"/>
    </source>
</evidence>
<evidence type="ECO:0000313" key="3">
    <source>
        <dbReference type="EMBL" id="GAA4322311.1"/>
    </source>
</evidence>
<dbReference type="PANTHER" id="PTHR11731">
    <property type="entry name" value="PROTEASE FAMILY S9B,C DIPEPTIDYL-PEPTIDASE IV-RELATED"/>
    <property type="match status" value="1"/>
</dbReference>
<dbReference type="SUPFAM" id="SSF82171">
    <property type="entry name" value="DPP6 N-terminal domain-like"/>
    <property type="match status" value="1"/>
</dbReference>
<dbReference type="SUPFAM" id="SSF53474">
    <property type="entry name" value="alpha/beta-Hydrolases"/>
    <property type="match status" value="1"/>
</dbReference>
<accession>A0ABP8GDZ3</accession>
<feature type="domain" description="Peptidase S9 prolyl oligopeptidase catalytic" evidence="1">
    <location>
        <begin position="548"/>
        <end position="730"/>
    </location>
</feature>
<dbReference type="InterPro" id="IPR002469">
    <property type="entry name" value="Peptidase_S9B_N"/>
</dbReference>
<dbReference type="InterPro" id="IPR029058">
    <property type="entry name" value="AB_hydrolase_fold"/>
</dbReference>
<name>A0ABP8GDZ3_9SPHI</name>
<dbReference type="PANTHER" id="PTHR11731:SF118">
    <property type="entry name" value="BLR1971 PROTEIN"/>
    <property type="match status" value="1"/>
</dbReference>
<dbReference type="Proteomes" id="UP001500582">
    <property type="component" value="Unassembled WGS sequence"/>
</dbReference>
<dbReference type="Pfam" id="PF00930">
    <property type="entry name" value="DPPIV_N"/>
    <property type="match status" value="1"/>
</dbReference>
<dbReference type="Pfam" id="PF00326">
    <property type="entry name" value="Peptidase_S9"/>
    <property type="match status" value="1"/>
</dbReference>
<evidence type="ECO:0000313" key="4">
    <source>
        <dbReference type="Proteomes" id="UP001500582"/>
    </source>
</evidence>
<feature type="domain" description="Dipeptidylpeptidase IV N-terminal" evidence="2">
    <location>
        <begin position="161"/>
        <end position="462"/>
    </location>
</feature>
<protein>
    <submittedName>
        <fullName evidence="3">S9 family peptidase</fullName>
    </submittedName>
</protein>
<organism evidence="3 4">
    <name type="scientific">Mucilaginibacter gynuensis</name>
    <dbReference type="NCBI Taxonomy" id="1302236"/>
    <lineage>
        <taxon>Bacteria</taxon>
        <taxon>Pseudomonadati</taxon>
        <taxon>Bacteroidota</taxon>
        <taxon>Sphingobacteriia</taxon>
        <taxon>Sphingobacteriales</taxon>
        <taxon>Sphingobacteriaceae</taxon>
        <taxon>Mucilaginibacter</taxon>
    </lineage>
</organism>
<evidence type="ECO:0000259" key="2">
    <source>
        <dbReference type="Pfam" id="PF00930"/>
    </source>
</evidence>
<keyword evidence="4" id="KW-1185">Reference proteome</keyword>
<reference evidence="4" key="1">
    <citation type="journal article" date="2019" name="Int. J. Syst. Evol. Microbiol.">
        <title>The Global Catalogue of Microorganisms (GCM) 10K type strain sequencing project: providing services to taxonomists for standard genome sequencing and annotation.</title>
        <authorList>
            <consortium name="The Broad Institute Genomics Platform"/>
            <consortium name="The Broad Institute Genome Sequencing Center for Infectious Disease"/>
            <person name="Wu L."/>
            <person name="Ma J."/>
        </authorList>
    </citation>
    <scope>NUCLEOTIDE SEQUENCE [LARGE SCALE GENOMIC DNA]</scope>
    <source>
        <strain evidence="4">JCM 17705</strain>
    </source>
</reference>
<dbReference type="EMBL" id="BAABFT010000005">
    <property type="protein sequence ID" value="GAA4322311.1"/>
    <property type="molecule type" value="Genomic_DNA"/>
</dbReference>
<dbReference type="InterPro" id="IPR001375">
    <property type="entry name" value="Peptidase_S9_cat"/>
</dbReference>
<gene>
    <name evidence="3" type="ORF">GCM10023149_22550</name>
</gene>
<sequence>MASATFFTTIALGQQAVTPYLPTHQEVIASYKKANDLDSALRNIAVVTNIAPNWQPKGETFWYRKALDNRKQEYYLVNAATGSRKKAFDHERIASALSKLTGTAYDAQKLPFTDMLFSEDGTAVTIKAGADWVKCDLNTYTAEKTSKPDYRAYNPNLPLQQRTYRWEGSRSRDSISPDKQWTAYAKDGNLFVKNVSDGHEVQFTTDGTSTQPYGGFVWSPDSKNLIGYHIDPKKTKEVYYVLSSVTGTTRGELKSHEYDQPGDDFTSYEPFIFNIATKAKLPFKTDKIDFFGTPKLRWREGSTRYFTYERVDRGHQRFRVIEVDVQTGNTRNIIDEKTNTFIYEQRIDTRYLPKTHEILWVTEEDGWRHAYLVNDITGKQQLITKGNWVLRDIDSVDAKKREIWFKASGMNAGEDPYFMHYYRIGFDGKNLVNITPEKGNHSVTFSPDRKYFIDTYSQVNVAPVITLKRTADGKKVTDLETADLTSLLATGIKLPEVFVAKARDGKTDIWGVIYRPAFMDPAKTYPIIENIYAGPQDSFVPKSFSAVNEMQSLAQLGFIVVQMDGMGTANRSKAFHDVCWKNLADAGFDDRILWMKAMAAKYPQADINRVGLFGTSAGGQNAAGGLLFHPEFYKVGVAACGCHDNRIDKQWWNEQWMGYPVGPHYEAQSNITNAAKLKGDLLLIVGEADENVPPESTYRFADALIKANKEFELLTVPGMGHSDGGPYGRRRKRNFFIKHLLNAEPPSKNTGEM</sequence>
<proteinExistence type="predicted"/>
<comment type="caution">
    <text evidence="3">The sequence shown here is derived from an EMBL/GenBank/DDBJ whole genome shotgun (WGS) entry which is preliminary data.</text>
</comment>